<dbReference type="Proteomes" id="UP000516280">
    <property type="component" value="Chromosome"/>
</dbReference>
<evidence type="ECO:0000313" key="1">
    <source>
        <dbReference type="EMBL" id="QDJ27720.1"/>
    </source>
</evidence>
<gene>
    <name evidence="1" type="ORF">BHS01_03830</name>
</gene>
<accession>A0A7L4WE70</accession>
<dbReference type="EMBL" id="CP017195">
    <property type="protein sequence ID" value="QDJ27720.1"/>
    <property type="molecule type" value="Genomic_DNA"/>
</dbReference>
<organism evidence="1 2">
    <name type="scientific">Pseudolactococcus paracarnosus</name>
    <dbReference type="NCBI Taxonomy" id="2749962"/>
    <lineage>
        <taxon>Bacteria</taxon>
        <taxon>Bacillati</taxon>
        <taxon>Bacillota</taxon>
        <taxon>Bacilli</taxon>
        <taxon>Lactobacillales</taxon>
        <taxon>Streptococcaceae</taxon>
        <taxon>Pseudolactococcus</taxon>
    </lineage>
</organism>
<proteinExistence type="predicted"/>
<dbReference type="RefSeq" id="WP_109834827.1">
    <property type="nucleotide sequence ID" value="NZ_CP017195.1"/>
</dbReference>
<name>A0A7L4WE70_9LACT</name>
<reference evidence="1 2" key="1">
    <citation type="submission" date="2016-09" db="EMBL/GenBank/DDBJ databases">
        <title>Lactic acid bacteria from MAP meat Genome sequencing and assembly.</title>
        <authorList>
            <person name="Behr J."/>
            <person name="Hilgarth M."/>
            <person name="Vogel R.F."/>
        </authorList>
    </citation>
    <scope>NUCLEOTIDE SEQUENCE [LARGE SCALE GENOMIC DNA]</scope>
    <source>
        <strain evidence="1 2">TMW21615</strain>
    </source>
</reference>
<dbReference type="KEGG" id="lpaa:BHS01_03830"/>
<sequence length="129" mass="15524">MNTKESIKIAKKYLNFYGFYTPFYIRMFGSRDTPAIGEHWQERDSQLKEVDRILDKMYPEYRHILVERHLNMLSFDDQVSKYGYAHSQLSKYIKSAYIDFMDKAEIKKPDKPVQNPSKRLIKTINKQYI</sequence>
<evidence type="ECO:0000313" key="2">
    <source>
        <dbReference type="Proteomes" id="UP000516280"/>
    </source>
</evidence>
<dbReference type="AlphaFoldDB" id="A0A7L4WE70"/>
<protein>
    <submittedName>
        <fullName evidence="1">Uncharacterized protein</fullName>
    </submittedName>
</protein>